<comment type="caution">
    <text evidence="2">The sequence shown here is derived from an EMBL/GenBank/DDBJ whole genome shotgun (WGS) entry which is preliminary data.</text>
</comment>
<name>A0ABW8PZ27_9GAMM</name>
<reference evidence="2 3" key="1">
    <citation type="submission" date="2024-02" db="EMBL/GenBank/DDBJ databases">
        <title>Marinospirillum sp. MEB 164 isolated from Lonar lake sediment.</title>
        <authorList>
            <person name="Joshi A."/>
            <person name="Thite S."/>
        </authorList>
    </citation>
    <scope>NUCLEOTIDE SEQUENCE [LARGE SCALE GENOMIC DNA]</scope>
    <source>
        <strain evidence="2 3">MEB164</strain>
    </source>
</reference>
<evidence type="ECO:0000313" key="2">
    <source>
        <dbReference type="EMBL" id="MFK7161104.1"/>
    </source>
</evidence>
<dbReference type="Gene3D" id="3.40.50.2000">
    <property type="entry name" value="Glycogen Phosphorylase B"/>
    <property type="match status" value="2"/>
</dbReference>
<dbReference type="SUPFAM" id="SSF53756">
    <property type="entry name" value="UDP-Glycosyltransferase/glycogen phosphorylase"/>
    <property type="match status" value="1"/>
</dbReference>
<feature type="domain" description="Glycosyltransferase subfamily 4-like N-terminal" evidence="1">
    <location>
        <begin position="15"/>
        <end position="177"/>
    </location>
</feature>
<keyword evidence="2" id="KW-0808">Transferase</keyword>
<dbReference type="CDD" id="cd03814">
    <property type="entry name" value="GT4-like"/>
    <property type="match status" value="1"/>
</dbReference>
<gene>
    <name evidence="2" type="ORF">V6U78_08655</name>
</gene>
<dbReference type="RefSeq" id="WP_405339457.1">
    <property type="nucleotide sequence ID" value="NZ_JBANFI010000004.1"/>
</dbReference>
<dbReference type="Pfam" id="PF13439">
    <property type="entry name" value="Glyco_transf_4"/>
    <property type="match status" value="1"/>
</dbReference>
<dbReference type="InterPro" id="IPR028098">
    <property type="entry name" value="Glyco_trans_4-like_N"/>
</dbReference>
<evidence type="ECO:0000313" key="3">
    <source>
        <dbReference type="Proteomes" id="UP001621714"/>
    </source>
</evidence>
<dbReference type="PANTHER" id="PTHR45947:SF3">
    <property type="entry name" value="SULFOQUINOVOSYL TRANSFERASE SQD2"/>
    <property type="match status" value="1"/>
</dbReference>
<sequence>MHLGLITETYAPETNGVSHTLGHWVQGLEAQGVQIDLVRPRLKDQALPSGQWPSLAAALPGYPGLQFGWRLPQSVRAHWAKTPPDLLYIATQGPLGLSALRYARRHQIPVVAGYHTHFADYLPAYRLGFLQRPALRYLRWFHQQAKCTLAPTQPQCQLLLEQGFERVLCLGRGVDTQLFHPYQRSWMLRQRLGLNAQQLLVGYVGRLAAEKNMDLLLSSFQAIQQVRPDARLLLVGDGPMRAAVQQRCPQAICVGLQQGVELARFYASLDLMLFPSLTDTYGNVVAEAMASGIPVLAFDRAAAEVLIEDGVNGRSVAGPSSLGDPAEQQAAAARFQQAAQQMAAEAGRLPQLGQAAYLSVQALSWESIHQQLYQLLSSVLKKEKDDEHQKSFCSARASLD</sequence>
<accession>A0ABW8PZ27</accession>
<dbReference type="Pfam" id="PF13692">
    <property type="entry name" value="Glyco_trans_1_4"/>
    <property type="match status" value="1"/>
</dbReference>
<protein>
    <submittedName>
        <fullName evidence="2">Glycosyltransferase family 1 protein</fullName>
        <ecNumber evidence="2">2.4.-.-</ecNumber>
    </submittedName>
</protein>
<dbReference type="GO" id="GO:0016757">
    <property type="term" value="F:glycosyltransferase activity"/>
    <property type="evidence" value="ECO:0007669"/>
    <property type="project" value="UniProtKB-KW"/>
</dbReference>
<proteinExistence type="predicted"/>
<keyword evidence="3" id="KW-1185">Reference proteome</keyword>
<evidence type="ECO:0000259" key="1">
    <source>
        <dbReference type="Pfam" id="PF13439"/>
    </source>
</evidence>
<dbReference type="PANTHER" id="PTHR45947">
    <property type="entry name" value="SULFOQUINOVOSYL TRANSFERASE SQD2"/>
    <property type="match status" value="1"/>
</dbReference>
<dbReference type="Proteomes" id="UP001621714">
    <property type="component" value="Unassembled WGS sequence"/>
</dbReference>
<organism evidence="2 3">
    <name type="scientific">Marinospirillum alkalitolerans</name>
    <dbReference type="NCBI Taxonomy" id="3123374"/>
    <lineage>
        <taxon>Bacteria</taxon>
        <taxon>Pseudomonadati</taxon>
        <taxon>Pseudomonadota</taxon>
        <taxon>Gammaproteobacteria</taxon>
        <taxon>Oceanospirillales</taxon>
        <taxon>Oceanospirillaceae</taxon>
        <taxon>Marinospirillum</taxon>
    </lineage>
</organism>
<dbReference type="InterPro" id="IPR050194">
    <property type="entry name" value="Glycosyltransferase_grp1"/>
</dbReference>
<dbReference type="EC" id="2.4.-.-" evidence="2"/>
<keyword evidence="2" id="KW-0328">Glycosyltransferase</keyword>
<dbReference type="EMBL" id="JBANFI010000004">
    <property type="protein sequence ID" value="MFK7161104.1"/>
    <property type="molecule type" value="Genomic_DNA"/>
</dbReference>